<name>A0ABX6NB56_9BACT</name>
<evidence type="ECO:0000313" key="2">
    <source>
        <dbReference type="Proteomes" id="UP000503251"/>
    </source>
</evidence>
<proteinExistence type="predicted"/>
<dbReference type="EMBL" id="CP039543">
    <property type="protein sequence ID" value="QJT07822.1"/>
    <property type="molecule type" value="Genomic_DNA"/>
</dbReference>
<dbReference type="RefSeq" id="WP_171266451.1">
    <property type="nucleotide sequence ID" value="NZ_CP039543.1"/>
</dbReference>
<evidence type="ECO:0000313" key="1">
    <source>
        <dbReference type="EMBL" id="QJT07822.1"/>
    </source>
</evidence>
<reference evidence="1 2" key="1">
    <citation type="submission" date="2019-04" db="EMBL/GenBank/DDBJ databases">
        <title>Isolation and culture of sulfate reducing bacteria from the cold seep of the South China Sea.</title>
        <authorList>
            <person name="Sun C."/>
            <person name="Liu R."/>
        </authorList>
    </citation>
    <scope>NUCLEOTIDE SEQUENCE [LARGE SCALE GENOMIC DNA]</scope>
    <source>
        <strain evidence="1 2">CS1</strain>
    </source>
</reference>
<accession>A0ABX6NB56</accession>
<dbReference type="Proteomes" id="UP000503251">
    <property type="component" value="Chromosome"/>
</dbReference>
<sequence>MSILLDGLDLSGLRVASTWDGETAAPPTIAETSLDGSEIVWEGPAGLERITLAGGDAHGWITRTTLDRLAAMAAAPGGVYPLTIDGRALSVRFRNEDPPALSATPVEPASAAGPDAPFRNVRISLVVVG</sequence>
<protein>
    <submittedName>
        <fullName evidence="1">Uncharacterized protein</fullName>
    </submittedName>
</protein>
<keyword evidence="2" id="KW-1185">Reference proteome</keyword>
<gene>
    <name evidence="1" type="ORF">E8L03_02260</name>
</gene>
<organism evidence="1 2">
    <name type="scientific">Oceanidesulfovibrio marinus</name>
    <dbReference type="NCBI Taxonomy" id="370038"/>
    <lineage>
        <taxon>Bacteria</taxon>
        <taxon>Pseudomonadati</taxon>
        <taxon>Thermodesulfobacteriota</taxon>
        <taxon>Desulfovibrionia</taxon>
        <taxon>Desulfovibrionales</taxon>
        <taxon>Desulfovibrionaceae</taxon>
        <taxon>Oceanidesulfovibrio</taxon>
    </lineage>
</organism>